<dbReference type="Gene3D" id="3.30.40.10">
    <property type="entry name" value="Zinc/RING finger domain, C3HC4 (zinc finger)"/>
    <property type="match status" value="1"/>
</dbReference>
<evidence type="ECO:0000256" key="4">
    <source>
        <dbReference type="ARBA" id="ARBA00022679"/>
    </source>
</evidence>
<gene>
    <name evidence="13" type="primary">ORF96800</name>
</gene>
<dbReference type="GO" id="GO:0016567">
    <property type="term" value="P:protein ubiquitination"/>
    <property type="evidence" value="ECO:0007669"/>
    <property type="project" value="InterPro"/>
</dbReference>
<reference evidence="13" key="1">
    <citation type="submission" date="2014-12" db="EMBL/GenBank/DDBJ databases">
        <title>Insight into the proteome of Arion vulgaris.</title>
        <authorList>
            <person name="Aradska J."/>
            <person name="Bulat T."/>
            <person name="Smidak R."/>
            <person name="Sarate P."/>
            <person name="Gangsoo J."/>
            <person name="Sialana F."/>
            <person name="Bilban M."/>
            <person name="Lubec G."/>
        </authorList>
    </citation>
    <scope>NUCLEOTIDE SEQUENCE</scope>
    <source>
        <tissue evidence="13">Skin</tissue>
    </source>
</reference>
<dbReference type="PROSITE" id="PS50089">
    <property type="entry name" value="ZF_RING_2"/>
    <property type="match status" value="1"/>
</dbReference>
<keyword evidence="5" id="KW-0479">Metal-binding</keyword>
<name>A0A0B7A6V7_9EUPU</name>
<feature type="domain" description="RING-type" evidence="12">
    <location>
        <begin position="26"/>
        <end position="136"/>
    </location>
</feature>
<keyword evidence="7 10" id="KW-0863">Zinc-finger</keyword>
<keyword evidence="9" id="KW-0862">Zinc</keyword>
<evidence type="ECO:0000259" key="11">
    <source>
        <dbReference type="PROSITE" id="PS50089"/>
    </source>
</evidence>
<dbReference type="InterPro" id="IPR001841">
    <property type="entry name" value="Znf_RING"/>
</dbReference>
<dbReference type="InterPro" id="IPR013083">
    <property type="entry name" value="Znf_RING/FYVE/PHD"/>
</dbReference>
<evidence type="ECO:0000256" key="3">
    <source>
        <dbReference type="ARBA" id="ARBA00012251"/>
    </source>
</evidence>
<feature type="non-terminal residue" evidence="13">
    <location>
        <position position="136"/>
    </location>
</feature>
<dbReference type="GO" id="GO:0061630">
    <property type="term" value="F:ubiquitin protein ligase activity"/>
    <property type="evidence" value="ECO:0007669"/>
    <property type="project" value="UniProtKB-EC"/>
</dbReference>
<evidence type="ECO:0000259" key="12">
    <source>
        <dbReference type="PROSITE" id="PS51873"/>
    </source>
</evidence>
<evidence type="ECO:0000256" key="8">
    <source>
        <dbReference type="ARBA" id="ARBA00022786"/>
    </source>
</evidence>
<keyword evidence="4" id="KW-0808">Transferase</keyword>
<sequence length="136" mass="15307">VAHTEVMQESVDFSMSLSSIVKNLDYEIFCDICYENINPTQSETVSGTKLSKCSHIFCDDCWRSHFRAKLKNASVKMTCPGYGCDEIVGPVTLLSLLPSVEVSQLYQRKFEEEAELLANSKWCPSPDCGRIVRLES</sequence>
<accession>A0A0B7A6V7</accession>
<evidence type="ECO:0000256" key="10">
    <source>
        <dbReference type="PROSITE-ProRule" id="PRU00175"/>
    </source>
</evidence>
<dbReference type="SUPFAM" id="SSF57850">
    <property type="entry name" value="RING/U-box"/>
    <property type="match status" value="1"/>
</dbReference>
<dbReference type="PROSITE" id="PS51873">
    <property type="entry name" value="TRIAD"/>
    <property type="match status" value="1"/>
</dbReference>
<evidence type="ECO:0000256" key="7">
    <source>
        <dbReference type="ARBA" id="ARBA00022771"/>
    </source>
</evidence>
<evidence type="ECO:0000256" key="6">
    <source>
        <dbReference type="ARBA" id="ARBA00022737"/>
    </source>
</evidence>
<protein>
    <recommendedName>
        <fullName evidence="3">RBR-type E3 ubiquitin transferase</fullName>
        <ecNumber evidence="3">2.3.2.31</ecNumber>
    </recommendedName>
</protein>
<evidence type="ECO:0000256" key="1">
    <source>
        <dbReference type="ARBA" id="ARBA00001798"/>
    </source>
</evidence>
<dbReference type="EMBL" id="HACG01028870">
    <property type="protein sequence ID" value="CEK75735.1"/>
    <property type="molecule type" value="Transcribed_RNA"/>
</dbReference>
<feature type="non-terminal residue" evidence="13">
    <location>
        <position position="1"/>
    </location>
</feature>
<dbReference type="InterPro" id="IPR044066">
    <property type="entry name" value="TRIAD_supradom"/>
</dbReference>
<dbReference type="Pfam" id="PF00097">
    <property type="entry name" value="zf-C3HC4"/>
    <property type="match status" value="1"/>
</dbReference>
<evidence type="ECO:0000313" key="13">
    <source>
        <dbReference type="EMBL" id="CEK75735.1"/>
    </source>
</evidence>
<dbReference type="GO" id="GO:0008270">
    <property type="term" value="F:zinc ion binding"/>
    <property type="evidence" value="ECO:0007669"/>
    <property type="project" value="UniProtKB-KW"/>
</dbReference>
<keyword evidence="6" id="KW-0677">Repeat</keyword>
<dbReference type="InterPro" id="IPR031127">
    <property type="entry name" value="E3_UB_ligase_RBR"/>
</dbReference>
<proteinExistence type="predicted"/>
<feature type="domain" description="RING-type" evidence="11">
    <location>
        <begin position="30"/>
        <end position="80"/>
    </location>
</feature>
<evidence type="ECO:0000256" key="2">
    <source>
        <dbReference type="ARBA" id="ARBA00004906"/>
    </source>
</evidence>
<evidence type="ECO:0000256" key="5">
    <source>
        <dbReference type="ARBA" id="ARBA00022723"/>
    </source>
</evidence>
<organism evidence="13">
    <name type="scientific">Arion vulgaris</name>
    <dbReference type="NCBI Taxonomy" id="1028688"/>
    <lineage>
        <taxon>Eukaryota</taxon>
        <taxon>Metazoa</taxon>
        <taxon>Spiralia</taxon>
        <taxon>Lophotrochozoa</taxon>
        <taxon>Mollusca</taxon>
        <taxon>Gastropoda</taxon>
        <taxon>Heterobranchia</taxon>
        <taxon>Euthyneura</taxon>
        <taxon>Panpulmonata</taxon>
        <taxon>Eupulmonata</taxon>
        <taxon>Stylommatophora</taxon>
        <taxon>Helicina</taxon>
        <taxon>Arionoidea</taxon>
        <taxon>Arionidae</taxon>
        <taxon>Arion</taxon>
    </lineage>
</organism>
<comment type="pathway">
    <text evidence="2">Protein modification; protein ubiquitination.</text>
</comment>
<dbReference type="AlphaFoldDB" id="A0A0B7A6V7"/>
<dbReference type="FunFam" id="3.30.40.10:FF:000424">
    <property type="entry name" value="RBR-type E3 ubiquitin transferase"/>
    <property type="match status" value="1"/>
</dbReference>
<dbReference type="PANTHER" id="PTHR11685">
    <property type="entry name" value="RBR FAMILY RING FINGER AND IBR DOMAIN-CONTAINING"/>
    <property type="match status" value="1"/>
</dbReference>
<evidence type="ECO:0000256" key="9">
    <source>
        <dbReference type="ARBA" id="ARBA00022833"/>
    </source>
</evidence>
<dbReference type="EC" id="2.3.2.31" evidence="3"/>
<comment type="catalytic activity">
    <reaction evidence="1">
        <text>[E2 ubiquitin-conjugating enzyme]-S-ubiquitinyl-L-cysteine + [acceptor protein]-L-lysine = [E2 ubiquitin-conjugating enzyme]-L-cysteine + [acceptor protein]-N(6)-ubiquitinyl-L-lysine.</text>
        <dbReference type="EC" id="2.3.2.31"/>
    </reaction>
</comment>
<dbReference type="InterPro" id="IPR018957">
    <property type="entry name" value="Znf_C3HC4_RING-type"/>
</dbReference>
<keyword evidence="8" id="KW-0833">Ubl conjugation pathway</keyword>